<dbReference type="Pfam" id="PF25106">
    <property type="entry name" value="VWA_4"/>
    <property type="match status" value="2"/>
</dbReference>
<dbReference type="Pfam" id="PF03815">
    <property type="entry name" value="LCCL"/>
    <property type="match status" value="1"/>
</dbReference>
<dbReference type="PANTHER" id="PTHR14905:SF7">
    <property type="entry name" value="VON WILLEBRAND FACTOR A DOMAIN-CONTAINING PROTEIN 7"/>
    <property type="match status" value="1"/>
</dbReference>
<feature type="domain" description="VWFA" evidence="4">
    <location>
        <begin position="303"/>
        <end position="469"/>
    </location>
</feature>
<evidence type="ECO:0000259" key="4">
    <source>
        <dbReference type="PROSITE" id="PS50234"/>
    </source>
</evidence>
<proteinExistence type="predicted"/>
<comment type="subcellular location">
    <subcellularLocation>
        <location evidence="1">Secreted</location>
    </subcellularLocation>
</comment>
<dbReference type="Gene3D" id="3.40.50.410">
    <property type="entry name" value="von Willebrand factor, type A domain"/>
    <property type="match status" value="2"/>
</dbReference>
<dbReference type="PANTHER" id="PTHR14905">
    <property type="entry name" value="NG37"/>
    <property type="match status" value="1"/>
</dbReference>
<protein>
    <submittedName>
        <fullName evidence="7">VWFA domain-containing protein</fullName>
    </submittedName>
</protein>
<dbReference type="InterPro" id="IPR036465">
    <property type="entry name" value="vWFA_dom_sf"/>
</dbReference>
<dbReference type="AlphaFoldDB" id="A0A1I8JEL7"/>
<dbReference type="SMART" id="SM00603">
    <property type="entry name" value="LCCL"/>
    <property type="match status" value="1"/>
</dbReference>
<dbReference type="InterPro" id="IPR056861">
    <property type="entry name" value="HMCN1-like_VWA"/>
</dbReference>
<dbReference type="InterPro" id="IPR004043">
    <property type="entry name" value="LCCL"/>
</dbReference>
<dbReference type="WBParaSite" id="maker-uti_cns_0047131-snap-gene-0.5-mRNA-1">
    <property type="protein sequence ID" value="maker-uti_cns_0047131-snap-gene-0.5-mRNA-1"/>
    <property type="gene ID" value="maker-uti_cns_0047131-snap-gene-0.5"/>
</dbReference>
<dbReference type="Proteomes" id="UP000095280">
    <property type="component" value="Unplaced"/>
</dbReference>
<accession>A0A1I8JEL7</accession>
<dbReference type="InterPro" id="IPR052577">
    <property type="entry name" value="VWA7"/>
</dbReference>
<dbReference type="SMART" id="SM00327">
    <property type="entry name" value="VWA"/>
    <property type="match status" value="2"/>
</dbReference>
<name>A0A1I8JEL7_9PLAT</name>
<keyword evidence="2" id="KW-0964">Secreted</keyword>
<sequence length="503" mass="55511">MGSVINSVKSNIRRILSANTRFSNYVVATFGDPYVRRVIKTRSITAVRNFLKRLSARGGGDCPEYAMSGALDAAKSADSNSVMLLFTDASAKDKRRVGQVSSLAKRKRIRVFTVESGNMCGKAPEFKQLARKSFGEVSRLRSGTFNKNAVVELSGTVDANEFSSRCKRVRSTPSSLSSYKSKVGQCFEFRVTGRLRGNVWGSGIYTADSSLSKAAVHAGIVRNGQTKYIRVRVLRGRSSYRSTRRNGVKTRRYGRYRLSYKFIGSRSVPSKKPRSCPSGSRLSVTSRRTCRCAPISPGRKLGSLIFVIDITGSMGSVINSVKSNIRRILSANTRFSNYVVATFGDPYVRRVIKTRSITAVRNFLKRLSARGGGDCPEYAMSGALDAAKSADSNSVMLLFTDASAKDKRRVGQVSSLAKRKRIRVFTVESGNMCGKAPEFKQLARKSFGEVSRLRSGTFNKLMEFLRRAVKGRISFSAFPRSPSALKKALRGTKRIIRGIETYS</sequence>
<dbReference type="InterPro" id="IPR036609">
    <property type="entry name" value="LCCL_sf"/>
</dbReference>
<dbReference type="PROSITE" id="PS50234">
    <property type="entry name" value="VWFA"/>
    <property type="match status" value="1"/>
</dbReference>
<dbReference type="SUPFAM" id="SSF69848">
    <property type="entry name" value="LCCL domain"/>
    <property type="match status" value="1"/>
</dbReference>
<evidence type="ECO:0000313" key="6">
    <source>
        <dbReference type="Proteomes" id="UP000095280"/>
    </source>
</evidence>
<reference evidence="7" key="1">
    <citation type="submission" date="2016-11" db="UniProtKB">
        <authorList>
            <consortium name="WormBaseParasite"/>
        </authorList>
    </citation>
    <scope>IDENTIFICATION</scope>
</reference>
<dbReference type="Gene3D" id="2.170.130.20">
    <property type="entry name" value="LCCL-like domain"/>
    <property type="match status" value="1"/>
</dbReference>
<dbReference type="CDD" id="cd00198">
    <property type="entry name" value="vWFA"/>
    <property type="match status" value="1"/>
</dbReference>
<evidence type="ECO:0000256" key="1">
    <source>
        <dbReference type="ARBA" id="ARBA00004613"/>
    </source>
</evidence>
<keyword evidence="6" id="KW-1185">Reference proteome</keyword>
<evidence type="ECO:0000256" key="2">
    <source>
        <dbReference type="ARBA" id="ARBA00022525"/>
    </source>
</evidence>
<keyword evidence="3" id="KW-0732">Signal</keyword>
<evidence type="ECO:0000259" key="5">
    <source>
        <dbReference type="PROSITE" id="PS50820"/>
    </source>
</evidence>
<dbReference type="InterPro" id="IPR002035">
    <property type="entry name" value="VWF_A"/>
</dbReference>
<organism evidence="6 7">
    <name type="scientific">Macrostomum lignano</name>
    <dbReference type="NCBI Taxonomy" id="282301"/>
    <lineage>
        <taxon>Eukaryota</taxon>
        <taxon>Metazoa</taxon>
        <taxon>Spiralia</taxon>
        <taxon>Lophotrochozoa</taxon>
        <taxon>Platyhelminthes</taxon>
        <taxon>Rhabditophora</taxon>
        <taxon>Macrostomorpha</taxon>
        <taxon>Macrostomida</taxon>
        <taxon>Macrostomidae</taxon>
        <taxon>Macrostomum</taxon>
    </lineage>
</organism>
<dbReference type="PROSITE" id="PS50820">
    <property type="entry name" value="LCCL"/>
    <property type="match status" value="1"/>
</dbReference>
<feature type="domain" description="LCCL" evidence="5">
    <location>
        <begin position="199"/>
        <end position="260"/>
    </location>
</feature>
<dbReference type="SUPFAM" id="SSF53300">
    <property type="entry name" value="vWA-like"/>
    <property type="match status" value="2"/>
</dbReference>
<evidence type="ECO:0000313" key="7">
    <source>
        <dbReference type="WBParaSite" id="maker-uti_cns_0047131-snap-gene-0.5-mRNA-1"/>
    </source>
</evidence>
<evidence type="ECO:0000256" key="3">
    <source>
        <dbReference type="ARBA" id="ARBA00022729"/>
    </source>
</evidence>